<reference evidence="2" key="1">
    <citation type="submission" date="2021-12" db="EMBL/GenBank/DDBJ databases">
        <authorList>
            <person name="King R."/>
        </authorList>
    </citation>
    <scope>NUCLEOTIDE SEQUENCE</scope>
</reference>
<feature type="transmembrane region" description="Helical" evidence="1">
    <location>
        <begin position="60"/>
        <end position="80"/>
    </location>
</feature>
<dbReference type="InterPro" id="IPR026100">
    <property type="entry name" value="Tmem223"/>
</dbReference>
<dbReference type="PANTHER" id="PTHR14549:SF2">
    <property type="entry name" value="TRANSMEMBRANE PROTEIN 223"/>
    <property type="match status" value="1"/>
</dbReference>
<dbReference type="EMBL" id="OV121132">
    <property type="protein sequence ID" value="CAH0547038.1"/>
    <property type="molecule type" value="Genomic_DNA"/>
</dbReference>
<keyword evidence="1" id="KW-1133">Transmembrane helix</keyword>
<evidence type="ECO:0000256" key="1">
    <source>
        <dbReference type="SAM" id="Phobius"/>
    </source>
</evidence>
<organism evidence="2 3">
    <name type="scientific">Brassicogethes aeneus</name>
    <name type="common">Rape pollen beetle</name>
    <name type="synonym">Meligethes aeneus</name>
    <dbReference type="NCBI Taxonomy" id="1431903"/>
    <lineage>
        <taxon>Eukaryota</taxon>
        <taxon>Metazoa</taxon>
        <taxon>Ecdysozoa</taxon>
        <taxon>Arthropoda</taxon>
        <taxon>Hexapoda</taxon>
        <taxon>Insecta</taxon>
        <taxon>Pterygota</taxon>
        <taxon>Neoptera</taxon>
        <taxon>Endopterygota</taxon>
        <taxon>Coleoptera</taxon>
        <taxon>Polyphaga</taxon>
        <taxon>Cucujiformia</taxon>
        <taxon>Nitidulidae</taxon>
        <taxon>Meligethinae</taxon>
        <taxon>Brassicogethes</taxon>
    </lineage>
</organism>
<evidence type="ECO:0000313" key="2">
    <source>
        <dbReference type="EMBL" id="CAH0547038.1"/>
    </source>
</evidence>
<feature type="transmembrane region" description="Helical" evidence="1">
    <location>
        <begin position="111"/>
        <end position="130"/>
    </location>
</feature>
<dbReference type="PANTHER" id="PTHR14549">
    <property type="entry name" value="TRANSMEMBRANE PROTEIN 223"/>
    <property type="match status" value="1"/>
</dbReference>
<keyword evidence="1" id="KW-0472">Membrane</keyword>
<dbReference type="GO" id="GO:0005739">
    <property type="term" value="C:mitochondrion"/>
    <property type="evidence" value="ECO:0007669"/>
    <property type="project" value="TreeGrafter"/>
</dbReference>
<evidence type="ECO:0000313" key="3">
    <source>
        <dbReference type="Proteomes" id="UP001154078"/>
    </source>
</evidence>
<dbReference type="AlphaFoldDB" id="A0A9P0AR93"/>
<proteinExistence type="predicted"/>
<gene>
    <name evidence="2" type="ORF">MELIAE_LOCUS1090</name>
</gene>
<dbReference type="InterPro" id="IPR045325">
    <property type="entry name" value="TMEM70/TMEM186/TMEM223"/>
</dbReference>
<dbReference type="Pfam" id="PF06979">
    <property type="entry name" value="TMEM70"/>
    <property type="match status" value="1"/>
</dbReference>
<name>A0A9P0AR93_BRAAE</name>
<dbReference type="GO" id="GO:0007399">
    <property type="term" value="P:nervous system development"/>
    <property type="evidence" value="ECO:0007669"/>
    <property type="project" value="TreeGrafter"/>
</dbReference>
<keyword evidence="1" id="KW-0812">Transmembrane</keyword>
<protein>
    <submittedName>
        <fullName evidence="2">Uncharacterized protein</fullName>
    </submittedName>
</protein>
<dbReference type="Proteomes" id="UP001154078">
    <property type="component" value="Chromosome 1"/>
</dbReference>
<sequence length="161" mass="18718">MIGLYFKIFKNSVLKIIPTKYCKTVNVSVRNIGINKANVNTNVVKDVILFKYDKETHFKFMNLFALCQFGFWTYLSSFAYSNLRDAPVNKSEDINWWKKINLGDNKYRHGITIFLFIIDIRFLYVGQYLLNHIIKMILRHPLSSLPGAIAPDPVIQRAPTP</sequence>
<keyword evidence="3" id="KW-1185">Reference proteome</keyword>
<accession>A0A9P0AR93</accession>